<dbReference type="PANTHER" id="PTHR11645:SF0">
    <property type="entry name" value="PYRROLINE-5-CARBOXYLATE REDUCTASE 3"/>
    <property type="match status" value="1"/>
</dbReference>
<evidence type="ECO:0000313" key="16">
    <source>
        <dbReference type="EMBL" id="AAZ12308.1"/>
    </source>
</evidence>
<dbReference type="Pfam" id="PF14748">
    <property type="entry name" value="P5CR_dimer"/>
    <property type="match status" value="1"/>
</dbReference>
<dbReference type="OrthoDB" id="10263291at2759"/>
<feature type="domain" description="Pyrroline-5-carboxylate reductase catalytic N-terminal" evidence="13">
    <location>
        <begin position="176"/>
        <end position="270"/>
    </location>
</feature>
<evidence type="ECO:0000256" key="5">
    <source>
        <dbReference type="ARBA" id="ARBA00022605"/>
    </source>
</evidence>
<sequence>MGMCTDRCVGVCKLNLALMHFVGMGEVCVWRRCGERGKKKERNIEDKRKGEGGVHLNCLFCLLMCNMFFTFCASSFVLFYLNQMLPPLGEAHICVKIYKLKYIYIYIRSYLYCFLFLCKCVWDGSICVSEVFYLALDFVLLFVQTYIKGQGGNYTHAHTQKKEKDNCHTKSVTIMKISFIGCGNMGECILGGLIQSKQYPPESIRVFNRTKATVDRLCERYGVGGAQSATDAAAYADVIVIGVKPKVVCELLASIQSSVTANKIIVSVAAAISIASMEKALGSEARKIVRTMPNLPTRVGAGVTSITSNAHVTASEKETIFQLFRTIGIVVEVLESQIPAVSSVAGASPAYVFMFMEAMADAAVHGGLPRAQAYELAAQAVLGSAIMLQKCDMSPAQLKDMVCSPGGVTIEAVRILEKGGMRSAVIEAMIACTDKSKELEKGLN</sequence>
<dbReference type="Proteomes" id="UP000008524">
    <property type="component" value="Chromosome 7"/>
</dbReference>
<evidence type="ECO:0000256" key="10">
    <source>
        <dbReference type="ARBA" id="ARBA00052690"/>
    </source>
</evidence>
<dbReference type="InterPro" id="IPR053790">
    <property type="entry name" value="P5CR-like_CS"/>
</dbReference>
<organism evidence="15 17">
    <name type="scientific">Trypanosoma brucei brucei (strain 927/4 GUTat10.1)</name>
    <dbReference type="NCBI Taxonomy" id="185431"/>
    <lineage>
        <taxon>Eukaryota</taxon>
        <taxon>Discoba</taxon>
        <taxon>Euglenozoa</taxon>
        <taxon>Kinetoplastea</taxon>
        <taxon>Metakinetoplastina</taxon>
        <taxon>Trypanosomatida</taxon>
        <taxon>Trypanosomatidae</taxon>
        <taxon>Trypanosoma</taxon>
    </lineage>
</organism>
<dbReference type="FunFam" id="3.40.50.720:FF:000190">
    <property type="entry name" value="Pyrroline-5-carboxylate reductase"/>
    <property type="match status" value="1"/>
</dbReference>
<dbReference type="AlphaFoldDB" id="Q57XN0"/>
<dbReference type="GO" id="GO:0004735">
    <property type="term" value="F:pyrroline-5-carboxylate reductase activity"/>
    <property type="evidence" value="ECO:0000318"/>
    <property type="project" value="GO_Central"/>
</dbReference>
<keyword evidence="4" id="KW-0963">Cytoplasm</keyword>
<keyword evidence="17" id="KW-1185">Reference proteome</keyword>
<dbReference type="GO" id="GO:0055129">
    <property type="term" value="P:L-proline biosynthetic process"/>
    <property type="evidence" value="ECO:0000318"/>
    <property type="project" value="GO_Central"/>
</dbReference>
<dbReference type="SUPFAM" id="SSF51735">
    <property type="entry name" value="NAD(P)-binding Rossmann-fold domains"/>
    <property type="match status" value="1"/>
</dbReference>
<evidence type="ECO:0000256" key="8">
    <source>
        <dbReference type="ARBA" id="ARBA00023002"/>
    </source>
</evidence>
<dbReference type="Gene3D" id="1.10.3730.10">
    <property type="entry name" value="ProC C-terminal domain-like"/>
    <property type="match status" value="1"/>
</dbReference>
<name>Q57XN0_TRYB2</name>
<dbReference type="EMBL" id="CP000070">
    <property type="protein sequence ID" value="AAZ12308.1"/>
    <property type="molecule type" value="Genomic_DNA"/>
</dbReference>
<gene>
    <name evidence="16" type="primary">Tb07.22O10.470</name>
    <name evidence="15" type="ORF">Tb927.7.2440</name>
</gene>
<dbReference type="GO" id="GO:0010608">
    <property type="term" value="P:post-transcriptional regulation of gene expression"/>
    <property type="evidence" value="ECO:0000314"/>
    <property type="project" value="GeneDB"/>
</dbReference>
<evidence type="ECO:0000256" key="11">
    <source>
        <dbReference type="RuleBase" id="RU003903"/>
    </source>
</evidence>
<comment type="catalytic activity">
    <reaction evidence="9">
        <text>L-proline + NAD(+) = (S)-1-pyrroline-5-carboxylate + NADH + 2 H(+)</text>
        <dbReference type="Rhea" id="RHEA:14105"/>
        <dbReference type="ChEBI" id="CHEBI:15378"/>
        <dbReference type="ChEBI" id="CHEBI:17388"/>
        <dbReference type="ChEBI" id="CHEBI:57540"/>
        <dbReference type="ChEBI" id="CHEBI:57945"/>
        <dbReference type="ChEBI" id="CHEBI:60039"/>
        <dbReference type="EC" id="1.5.1.2"/>
    </reaction>
</comment>
<dbReference type="InterPro" id="IPR008927">
    <property type="entry name" value="6-PGluconate_DH-like_C_sf"/>
</dbReference>
<comment type="similarity">
    <text evidence="2 11">Belongs to the pyrroline-5-carboxylate reductase family.</text>
</comment>
<accession>D6XKG1</accession>
<dbReference type="UniPathway" id="UPA00098">
    <property type="reaction ID" value="UER00361"/>
</dbReference>
<keyword evidence="5 11" id="KW-0028">Amino-acid biosynthesis</keyword>
<reference evidence="16" key="1">
    <citation type="journal article" date="2005" name="Science">
        <title>Comparative genomics of trypanosomatid parasitic protozoa.</title>
        <authorList>
            <person name="El-Sayed N.M."/>
            <person name="Myler P.J."/>
            <person name="Blandin G."/>
            <person name="Berriman M."/>
            <person name="Crabtree J."/>
            <person name="Aggarwal G."/>
            <person name="Caler E."/>
            <person name="Renauld H."/>
            <person name="Worthey E.A."/>
            <person name="Hertz-Fowler C."/>
            <person name="Ghedin E."/>
            <person name="Peacock C."/>
            <person name="Bartholomeu D.C."/>
            <person name="Haas B.J."/>
            <person name="Tran A.N."/>
            <person name="Wortman J.R."/>
            <person name="Alsmark U.C."/>
            <person name="Angiuoli S."/>
            <person name="Anupama A."/>
            <person name="Badger J."/>
            <person name="Bringaud F."/>
            <person name="Cadag E."/>
            <person name="Carlton J.M."/>
            <person name="Cerqueira G.C."/>
            <person name="Creasy T."/>
            <person name="Delcher A.L."/>
            <person name="Djikeng A."/>
            <person name="Embley T.M."/>
            <person name="Hauser C."/>
            <person name="Ivens A.C."/>
            <person name="Kummerfeld S.K."/>
            <person name="Pereira-Leal J.B."/>
            <person name="Nilsson D."/>
            <person name="Peterson J."/>
            <person name="Salzberg S.L."/>
            <person name="Shallom J."/>
            <person name="Silva J.C."/>
            <person name="Sundaram J."/>
            <person name="Westenberger S."/>
            <person name="White O."/>
            <person name="Melville S.E."/>
            <person name="Donelson J.E."/>
            <person name="Andersson B."/>
            <person name="Stuart K.D."/>
            <person name="Hall N."/>
        </authorList>
    </citation>
    <scope>NUCLEOTIDE SEQUENCE</scope>
    <source>
        <strain evidence="16">927/4 GUTat10.1</strain>
    </source>
</reference>
<dbReference type="Gene3D" id="3.40.50.720">
    <property type="entry name" value="NAD(P)-binding Rossmann-like Domain"/>
    <property type="match status" value="1"/>
</dbReference>
<feature type="transmembrane region" description="Helical" evidence="12">
    <location>
        <begin position="54"/>
        <end position="82"/>
    </location>
</feature>
<dbReference type="STRING" id="185431.Q57XN0"/>
<keyword evidence="7 11" id="KW-0521">NADP</keyword>
<dbReference type="InterPro" id="IPR028939">
    <property type="entry name" value="P5C_Rdtase_cat_N"/>
</dbReference>
<dbReference type="RefSeq" id="XP_845867.1">
    <property type="nucleotide sequence ID" value="XM_840774.1"/>
</dbReference>
<dbReference type="InterPro" id="IPR000304">
    <property type="entry name" value="Pyrroline-COOH_reductase"/>
</dbReference>
<evidence type="ECO:0000256" key="2">
    <source>
        <dbReference type="ARBA" id="ARBA00005525"/>
    </source>
</evidence>
<dbReference type="FunFam" id="1.10.3730.10:FF:000001">
    <property type="entry name" value="Pyrroline-5-carboxylate reductase"/>
    <property type="match status" value="1"/>
</dbReference>
<dbReference type="EC" id="1.5.1.2" evidence="11"/>
<accession>Q57XN0</accession>
<reference evidence="16 17" key="2">
    <citation type="journal article" date="2005" name="Science">
        <title>The genome of the African trypanosome Trypanosoma brucei.</title>
        <authorList>
            <person name="Berriman M."/>
            <person name="Ghedin E."/>
            <person name="Hertz-Fowler C."/>
            <person name="Blandin G."/>
            <person name="Renauld H."/>
            <person name="Bartholomeu D.C."/>
            <person name="Lennard N.J."/>
            <person name="Caler E."/>
            <person name="Hamlin N.E."/>
            <person name="Haas B."/>
            <person name="Bohme U."/>
            <person name="Hannick L."/>
            <person name="Aslett M.A."/>
            <person name="Shallom J."/>
            <person name="Marcello L."/>
            <person name="Hou L."/>
            <person name="Wickstead B."/>
            <person name="Alsmark U.C."/>
            <person name="Arrowsmith C."/>
            <person name="Atkin R.J."/>
            <person name="Barron A.J."/>
            <person name="Bringaud F."/>
            <person name="Brooks K."/>
            <person name="Carrington M."/>
            <person name="Cherevach I."/>
            <person name="Chillingworth T.J."/>
            <person name="Churcher C."/>
            <person name="Clark L.N."/>
            <person name="Corton C.H."/>
            <person name="Cronin A."/>
            <person name="Davies R.M."/>
            <person name="Doggett J."/>
            <person name="Djikeng A."/>
            <person name="Feldblyum T."/>
            <person name="Field M.C."/>
            <person name="Fraser A."/>
            <person name="Goodhead I."/>
            <person name="Hance Z."/>
            <person name="Harper D."/>
            <person name="Harris B.R."/>
            <person name="Hauser H."/>
            <person name="Hostetler J."/>
            <person name="Ivens A."/>
            <person name="Jagels K."/>
            <person name="Johnson D."/>
            <person name="Johnson J."/>
            <person name="Jones K."/>
            <person name="Kerhornou A.X."/>
            <person name="Koo H."/>
            <person name="Larke N."/>
            <person name="Landfear S."/>
            <person name="Larkin C."/>
            <person name="Leech V."/>
            <person name="Line A."/>
            <person name="Lord A."/>
            <person name="Macleod A."/>
            <person name="Mooney P.J."/>
            <person name="Moule S."/>
            <person name="Martin D.M."/>
            <person name="Morgan G.W."/>
            <person name="Mungall K."/>
            <person name="Norbertczak H."/>
            <person name="Ormond D."/>
            <person name="Pai G."/>
            <person name="Peacock C.S."/>
            <person name="Peterson J."/>
            <person name="Quail M.A."/>
            <person name="Rabbinowitsch E."/>
            <person name="Rajandream M.A."/>
            <person name="Reitter C."/>
            <person name="Salzberg S.L."/>
            <person name="Sanders M."/>
            <person name="Schobel S."/>
            <person name="Sharp S."/>
            <person name="Simmonds M."/>
            <person name="Simpson A.J."/>
            <person name="Tallon L."/>
            <person name="Turner C.M."/>
            <person name="Tait A."/>
            <person name="Tivey A.R."/>
            <person name="Van Aken S."/>
            <person name="Walker D."/>
            <person name="Wanless D."/>
            <person name="Wang S."/>
            <person name="White B."/>
            <person name="White O."/>
            <person name="Whitehead S."/>
            <person name="Woodward J."/>
            <person name="Wortman J."/>
            <person name="Adams M.D."/>
            <person name="Embley T.M."/>
            <person name="Gull K."/>
            <person name="Ullu E."/>
            <person name="Barry J.D."/>
            <person name="Fairlamb A.H."/>
            <person name="Opperdoes F."/>
            <person name="Barrell B.G."/>
            <person name="Donelson J.E."/>
            <person name="Hall N."/>
            <person name="Fraser C.M."/>
            <person name="Melville S.E."/>
            <person name="El-Sayed N.M."/>
        </authorList>
    </citation>
    <scope>NUCLEOTIDE SEQUENCE [LARGE SCALE GENOMIC DNA]</scope>
    <source>
        <strain evidence="16 17">927/4 GUTat10.1</strain>
    </source>
</reference>
<feature type="domain" description="Pyrroline-5-carboxylate reductase dimerisation" evidence="14">
    <location>
        <begin position="335"/>
        <end position="439"/>
    </location>
</feature>
<dbReference type="GO" id="GO:0005654">
    <property type="term" value="C:nucleoplasm"/>
    <property type="evidence" value="ECO:0006056"/>
    <property type="project" value="Others"/>
</dbReference>
<dbReference type="InterPro" id="IPR029036">
    <property type="entry name" value="P5CR_dimer"/>
</dbReference>
<dbReference type="PROSITE" id="PS00521">
    <property type="entry name" value="P5CR"/>
    <property type="match status" value="1"/>
</dbReference>
<dbReference type="InterPro" id="IPR036291">
    <property type="entry name" value="NAD(P)-bd_dom_sf"/>
</dbReference>
<proteinExistence type="inferred from homology"/>
<protein>
    <recommendedName>
        <fullName evidence="3 11">Pyrroline-5-carboxylate reductase</fullName>
        <ecNumber evidence="11">1.5.1.2</ecNumber>
    </recommendedName>
</protein>
<comment type="pathway">
    <text evidence="11">Amino-acid biosynthesis; L-proline biosynthesis; L-proline from L-glutamate 5-semialdehyde: step 1/1.</text>
</comment>
<keyword evidence="12" id="KW-0472">Membrane</keyword>
<evidence type="ECO:0000256" key="1">
    <source>
        <dbReference type="ARBA" id="ARBA00004496"/>
    </source>
</evidence>
<comment type="catalytic activity">
    <reaction evidence="10 11">
        <text>L-proline + NADP(+) = (S)-1-pyrroline-5-carboxylate + NADPH + 2 H(+)</text>
        <dbReference type="Rhea" id="RHEA:14109"/>
        <dbReference type="ChEBI" id="CHEBI:15378"/>
        <dbReference type="ChEBI" id="CHEBI:17388"/>
        <dbReference type="ChEBI" id="CHEBI:57783"/>
        <dbReference type="ChEBI" id="CHEBI:58349"/>
        <dbReference type="ChEBI" id="CHEBI:60039"/>
        <dbReference type="EC" id="1.5.1.2"/>
    </reaction>
</comment>
<comment type="subcellular location">
    <subcellularLocation>
        <location evidence="1">Cytoplasm</location>
    </subcellularLocation>
</comment>
<evidence type="ECO:0000313" key="17">
    <source>
        <dbReference type="Proteomes" id="UP000008524"/>
    </source>
</evidence>
<evidence type="ECO:0000256" key="12">
    <source>
        <dbReference type="SAM" id="Phobius"/>
    </source>
</evidence>
<evidence type="ECO:0000256" key="7">
    <source>
        <dbReference type="ARBA" id="ARBA00022857"/>
    </source>
</evidence>
<keyword evidence="12" id="KW-1133">Transmembrane helix</keyword>
<evidence type="ECO:0000313" key="15">
    <source>
        <dbReference type="EMBL" id="AAX69639.1"/>
    </source>
</evidence>
<dbReference type="PANTHER" id="PTHR11645">
    <property type="entry name" value="PYRROLINE-5-CARBOXYLATE REDUCTASE"/>
    <property type="match status" value="1"/>
</dbReference>
<dbReference type="KEGG" id="tbr:Tb927.7.2440"/>
<dbReference type="FunCoup" id="Q57XN0">
    <property type="interactions" value="75"/>
</dbReference>
<dbReference type="NCBIfam" id="TIGR00112">
    <property type="entry name" value="proC"/>
    <property type="match status" value="1"/>
</dbReference>
<evidence type="ECO:0000259" key="13">
    <source>
        <dbReference type="Pfam" id="PF03807"/>
    </source>
</evidence>
<keyword evidence="12" id="KW-0812">Transmembrane</keyword>
<reference evidence="15" key="3">
    <citation type="submission" date="2005-04" db="EMBL/GenBank/DDBJ databases">
        <title>.</title>
        <authorList>
            <person name="Ghedin E."/>
            <person name="Blandin G."/>
            <person name="Bartholomeu D."/>
            <person name="Caler E."/>
            <person name="Haas B."/>
            <person name="Hannick L."/>
            <person name="Shallom J."/>
            <person name="Hou L."/>
            <person name="Djikeng A."/>
            <person name="Feldblyum T."/>
            <person name="Hostetler J."/>
            <person name="Johnson J."/>
            <person name="Jones K."/>
            <person name="Koo H.L."/>
            <person name="Larkin C."/>
            <person name="Pai G."/>
            <person name="Peterson J."/>
            <person name="Khalak H.G."/>
            <person name="Salzberg S."/>
            <person name="Simpson A.J."/>
            <person name="Tallon L."/>
            <person name="Van Aken S."/>
            <person name="Wanless D."/>
            <person name="White O."/>
            <person name="Wortman J."/>
            <person name="Fraser C.M."/>
            <person name="El-Sayed N.M.A."/>
        </authorList>
    </citation>
    <scope>NUCLEOTIDE SEQUENCE</scope>
    <source>
        <strain evidence="15">GUTat10.1</strain>
    </source>
</reference>
<evidence type="ECO:0000259" key="14">
    <source>
        <dbReference type="Pfam" id="PF14748"/>
    </source>
</evidence>
<evidence type="ECO:0000256" key="4">
    <source>
        <dbReference type="ARBA" id="ARBA00022490"/>
    </source>
</evidence>
<dbReference type="InParanoid" id="Q57XN0"/>
<evidence type="ECO:0000256" key="9">
    <source>
        <dbReference type="ARBA" id="ARBA00050547"/>
    </source>
</evidence>
<reference evidence="16" key="4">
    <citation type="submission" date="2005-04" db="EMBL/GenBank/DDBJ databases">
        <title>Sequencing, closure, and annotation of Trypanosoma brucei chromosomes 2 through 8.</title>
        <authorList>
            <person name="Ghedin E."/>
            <person name="Blandin G."/>
            <person name="Bartholomeu D."/>
            <person name="Caler E."/>
            <person name="Haas B."/>
            <person name="Hannick L."/>
            <person name="Shallom J."/>
            <person name="Hou L."/>
            <person name="Djikeng A."/>
            <person name="Feldblyum T."/>
            <person name="Hostetler J."/>
            <person name="Johnson J."/>
            <person name="Jones K."/>
            <person name="Koo H.L."/>
            <person name="Larkin C."/>
            <person name="Pai G."/>
            <person name="Peterson J."/>
            <person name="Khalak H.G."/>
            <person name="Salzberg S."/>
            <person name="Simpson A.J."/>
            <person name="Tallon L."/>
            <person name="Van Aken S."/>
            <person name="Wanless D."/>
            <person name="White O."/>
            <person name="Wortman J."/>
            <person name="Fraser C.M."/>
            <person name="El-Sayed N.M.A."/>
        </authorList>
    </citation>
    <scope>NUCLEOTIDE SEQUENCE</scope>
    <source>
        <strain evidence="16">927/4 GUTat10.1</strain>
    </source>
</reference>
<dbReference type="HAMAP" id="MF_01925">
    <property type="entry name" value="P5C_reductase"/>
    <property type="match status" value="1"/>
</dbReference>
<dbReference type="EMBL" id="AC159413">
    <property type="protein sequence ID" value="AAX69639.1"/>
    <property type="molecule type" value="Genomic_DNA"/>
</dbReference>
<evidence type="ECO:0000256" key="3">
    <source>
        <dbReference type="ARBA" id="ARBA00021413"/>
    </source>
</evidence>
<dbReference type="SUPFAM" id="SSF48179">
    <property type="entry name" value="6-phosphogluconate dehydrogenase C-terminal domain-like"/>
    <property type="match status" value="1"/>
</dbReference>
<keyword evidence="8 11" id="KW-0560">Oxidoreductase</keyword>
<dbReference type="PaxDb" id="5691-AAZ12308"/>
<dbReference type="Pfam" id="PF03807">
    <property type="entry name" value="F420_oxidored"/>
    <property type="match status" value="1"/>
</dbReference>
<dbReference type="GO" id="GO:0005737">
    <property type="term" value="C:cytoplasm"/>
    <property type="evidence" value="ECO:0000314"/>
    <property type="project" value="GeneDB"/>
</dbReference>
<dbReference type="eggNOG" id="KOG3124">
    <property type="taxonomic scope" value="Eukaryota"/>
</dbReference>
<keyword evidence="6 11" id="KW-0641">Proline biosynthesis</keyword>
<dbReference type="GeneID" id="3658456"/>
<evidence type="ECO:0000256" key="6">
    <source>
        <dbReference type="ARBA" id="ARBA00022650"/>
    </source>
</evidence>